<dbReference type="Proteomes" id="UP000257144">
    <property type="component" value="Unassembled WGS sequence"/>
</dbReference>
<gene>
    <name evidence="3" type="ORF">DRW41_17495</name>
</gene>
<accession>A0A3D8GML6</accession>
<protein>
    <recommendedName>
        <fullName evidence="2">Putative Flp pilus-assembly TadG-like N-terminal domain-containing protein</fullName>
    </recommendedName>
</protein>
<dbReference type="RefSeq" id="WP_115453315.1">
    <property type="nucleotide sequence ID" value="NZ_QNQT01000009.1"/>
</dbReference>
<sequence length="301" mass="32307">MGNFLKEEKGVAIIYVALSMVALLFITGLALDGGMLYMTKSKLQKAANAAVLSGAQELNNSNEQVNKIVNRILADHGESGSRESLQIVKEKKVRVGLLKKVKPAFVGLFGFETVDVRASAAASLAPMGRAAGVAPLGVHEDTPLNYGAVVKLKTDASGSSSGVFGVLALNGPGAKTYEENLRYGYQQEIKVGEIIPTETGNIAGKTRTVVQELINGCTSAIGDLSDRDCSRVILIPVYKPYQFDSNQLKTIQVTGFAYFYITEPMSSTDTSITGMFIKWPGTGFYEEGSIDRGAYVIRLTE</sequence>
<dbReference type="OrthoDB" id="5447051at2"/>
<evidence type="ECO:0000313" key="3">
    <source>
        <dbReference type="EMBL" id="RDU35531.1"/>
    </source>
</evidence>
<evidence type="ECO:0000313" key="4">
    <source>
        <dbReference type="Proteomes" id="UP000257144"/>
    </source>
</evidence>
<dbReference type="InterPro" id="IPR028087">
    <property type="entry name" value="Tad_N"/>
</dbReference>
<dbReference type="EMBL" id="QNQT01000009">
    <property type="protein sequence ID" value="RDU35531.1"/>
    <property type="molecule type" value="Genomic_DNA"/>
</dbReference>
<keyword evidence="1" id="KW-0812">Transmembrane</keyword>
<keyword evidence="1" id="KW-0472">Membrane</keyword>
<name>A0A3D8GML6_9BACI</name>
<dbReference type="Pfam" id="PF13400">
    <property type="entry name" value="Tad"/>
    <property type="match status" value="1"/>
</dbReference>
<proteinExistence type="predicted"/>
<keyword evidence="4" id="KW-1185">Reference proteome</keyword>
<keyword evidence="1" id="KW-1133">Transmembrane helix</keyword>
<feature type="transmembrane region" description="Helical" evidence="1">
    <location>
        <begin position="12"/>
        <end position="31"/>
    </location>
</feature>
<organism evidence="3 4">
    <name type="scientific">Neobacillus piezotolerans</name>
    <dbReference type="NCBI Taxonomy" id="2259171"/>
    <lineage>
        <taxon>Bacteria</taxon>
        <taxon>Bacillati</taxon>
        <taxon>Bacillota</taxon>
        <taxon>Bacilli</taxon>
        <taxon>Bacillales</taxon>
        <taxon>Bacillaceae</taxon>
        <taxon>Neobacillus</taxon>
    </lineage>
</organism>
<evidence type="ECO:0000256" key="1">
    <source>
        <dbReference type="SAM" id="Phobius"/>
    </source>
</evidence>
<dbReference type="AlphaFoldDB" id="A0A3D8GML6"/>
<comment type="caution">
    <text evidence="3">The sequence shown here is derived from an EMBL/GenBank/DDBJ whole genome shotgun (WGS) entry which is preliminary data.</text>
</comment>
<evidence type="ECO:0000259" key="2">
    <source>
        <dbReference type="Pfam" id="PF13400"/>
    </source>
</evidence>
<reference evidence="3 4" key="1">
    <citation type="submission" date="2018-07" db="EMBL/GenBank/DDBJ databases">
        <title>Bacillus sp. YLB-04 draft genome sequence.</title>
        <authorList>
            <person name="Yu L."/>
            <person name="Tang X."/>
        </authorList>
    </citation>
    <scope>NUCLEOTIDE SEQUENCE [LARGE SCALE GENOMIC DNA]</scope>
    <source>
        <strain evidence="3 4">YLB-04</strain>
    </source>
</reference>
<feature type="domain" description="Putative Flp pilus-assembly TadG-like N-terminal" evidence="2">
    <location>
        <begin position="10"/>
        <end position="56"/>
    </location>
</feature>